<comment type="subcellular location">
    <subcellularLocation>
        <location evidence="1 8">Cell membrane</location>
        <topology evidence="1 8">Multi-pass membrane protein</topology>
    </subcellularLocation>
</comment>
<feature type="transmembrane region" description="Helical" evidence="8">
    <location>
        <begin position="133"/>
        <end position="155"/>
    </location>
</feature>
<sequence length="314" mass="35152">MATPSREVTSIAGGSARRALERRDLLTRWALILPAGLVLVGLMLLPMLLMALMSWLEPGSFGGVRWGHYTPEAYIKFLFDRNLDDSLSLNTDYLSIFSRSFGLAFITMLITLLIGFPVSLYIALQTPRRRQWLIFLVTIPFWTNLLVRTYAWILLLRNGGLIESGLKQMGLLQGSLDLLYTPIAVQIGLVYAFLPFMVLPIYTSLEKLDWRLLEAAFDLYANRWKALWRVVLPLAAPGVIAGCILVFVPALGTYYIPELLGGAKSLMIGNLIQQQFGASRDWPFGAALSFALLALVLLFMLIYALRFRGKGSLL</sequence>
<feature type="transmembrane region" description="Helical" evidence="8">
    <location>
        <begin position="226"/>
        <end position="256"/>
    </location>
</feature>
<dbReference type="InterPro" id="IPR000515">
    <property type="entry name" value="MetI-like"/>
</dbReference>
<keyword evidence="11" id="KW-1185">Reference proteome</keyword>
<dbReference type="GO" id="GO:0055085">
    <property type="term" value="P:transmembrane transport"/>
    <property type="evidence" value="ECO:0007669"/>
    <property type="project" value="InterPro"/>
</dbReference>
<dbReference type="RefSeq" id="WP_119356391.1">
    <property type="nucleotide sequence ID" value="NZ_BJXM01000004.1"/>
</dbReference>
<dbReference type="SUPFAM" id="SSF161098">
    <property type="entry name" value="MetI-like"/>
    <property type="match status" value="1"/>
</dbReference>
<comment type="caution">
    <text evidence="10">The sequence shown here is derived from an EMBL/GenBank/DDBJ whole genome shotgun (WGS) entry which is preliminary data.</text>
</comment>
<evidence type="ECO:0000256" key="1">
    <source>
        <dbReference type="ARBA" id="ARBA00004651"/>
    </source>
</evidence>
<evidence type="ECO:0000259" key="9">
    <source>
        <dbReference type="PROSITE" id="PS50928"/>
    </source>
</evidence>
<evidence type="ECO:0000256" key="2">
    <source>
        <dbReference type="ARBA" id="ARBA00007069"/>
    </source>
</evidence>
<feature type="transmembrane region" description="Helical" evidence="8">
    <location>
        <begin position="101"/>
        <end position="124"/>
    </location>
</feature>
<proteinExistence type="inferred from homology"/>
<dbReference type="Gene3D" id="1.10.3720.10">
    <property type="entry name" value="MetI-like"/>
    <property type="match status" value="1"/>
</dbReference>
<evidence type="ECO:0000256" key="5">
    <source>
        <dbReference type="ARBA" id="ARBA00022692"/>
    </source>
</evidence>
<keyword evidence="3 8" id="KW-0813">Transport</keyword>
<evidence type="ECO:0000313" key="10">
    <source>
        <dbReference type="EMBL" id="RIH93263.1"/>
    </source>
</evidence>
<keyword evidence="7 8" id="KW-0472">Membrane</keyword>
<dbReference type="GO" id="GO:0005886">
    <property type="term" value="C:plasma membrane"/>
    <property type="evidence" value="ECO:0007669"/>
    <property type="project" value="UniProtKB-SubCell"/>
</dbReference>
<dbReference type="Pfam" id="PF00528">
    <property type="entry name" value="BPD_transp_1"/>
    <property type="match status" value="1"/>
</dbReference>
<keyword evidence="4" id="KW-1003">Cell membrane</keyword>
<dbReference type="EMBL" id="QWLB01000008">
    <property type="protein sequence ID" value="RIH93263.1"/>
    <property type="molecule type" value="Genomic_DNA"/>
</dbReference>
<dbReference type="PANTHER" id="PTHR42929:SF1">
    <property type="entry name" value="INNER MEMBRANE ABC TRANSPORTER PERMEASE PROTEIN YDCU-RELATED"/>
    <property type="match status" value="1"/>
</dbReference>
<reference evidence="10 11" key="1">
    <citation type="submission" date="2018-08" db="EMBL/GenBank/DDBJ databases">
        <title>Meiothermus granaticius genome AF-68 sequencing project.</title>
        <authorList>
            <person name="Da Costa M.S."/>
            <person name="Albuquerque L."/>
            <person name="Raposo P."/>
            <person name="Froufe H.J.C."/>
            <person name="Barroso C.S."/>
            <person name="Egas C."/>
        </authorList>
    </citation>
    <scope>NUCLEOTIDE SEQUENCE [LARGE SCALE GENOMIC DNA]</scope>
    <source>
        <strain evidence="10 11">AF-68</strain>
    </source>
</reference>
<evidence type="ECO:0000256" key="6">
    <source>
        <dbReference type="ARBA" id="ARBA00022989"/>
    </source>
</evidence>
<dbReference type="PANTHER" id="PTHR42929">
    <property type="entry name" value="INNER MEMBRANE ABC TRANSPORTER PERMEASE PROTEIN YDCU-RELATED-RELATED"/>
    <property type="match status" value="1"/>
</dbReference>
<feature type="transmembrane region" description="Helical" evidence="8">
    <location>
        <begin position="284"/>
        <end position="305"/>
    </location>
</feature>
<evidence type="ECO:0000256" key="3">
    <source>
        <dbReference type="ARBA" id="ARBA00022448"/>
    </source>
</evidence>
<dbReference type="OrthoDB" id="9807047at2"/>
<feature type="domain" description="ABC transmembrane type-1" evidence="9">
    <location>
        <begin position="97"/>
        <end position="303"/>
    </location>
</feature>
<name>A0A399FAW5_9DEIN</name>
<evidence type="ECO:0000256" key="4">
    <source>
        <dbReference type="ARBA" id="ARBA00022475"/>
    </source>
</evidence>
<dbReference type="AlphaFoldDB" id="A0A399FAW5"/>
<organism evidence="10 11">
    <name type="scientific">Meiothermus granaticius NBRC 107808</name>
    <dbReference type="NCBI Taxonomy" id="1227551"/>
    <lineage>
        <taxon>Bacteria</taxon>
        <taxon>Thermotogati</taxon>
        <taxon>Deinococcota</taxon>
        <taxon>Deinococci</taxon>
        <taxon>Thermales</taxon>
        <taxon>Thermaceae</taxon>
        <taxon>Meiothermus</taxon>
    </lineage>
</organism>
<keyword evidence="6 8" id="KW-1133">Transmembrane helix</keyword>
<dbReference type="Proteomes" id="UP000266178">
    <property type="component" value="Unassembled WGS sequence"/>
</dbReference>
<dbReference type="InterPro" id="IPR035906">
    <property type="entry name" value="MetI-like_sf"/>
</dbReference>
<evidence type="ECO:0000256" key="7">
    <source>
        <dbReference type="ARBA" id="ARBA00023136"/>
    </source>
</evidence>
<evidence type="ECO:0000313" key="11">
    <source>
        <dbReference type="Proteomes" id="UP000266178"/>
    </source>
</evidence>
<evidence type="ECO:0000256" key="8">
    <source>
        <dbReference type="RuleBase" id="RU363032"/>
    </source>
</evidence>
<feature type="transmembrane region" description="Helical" evidence="8">
    <location>
        <begin position="29"/>
        <end position="56"/>
    </location>
</feature>
<comment type="similarity">
    <text evidence="2">Belongs to the binding-protein-dependent transport system permease family. CysTW subfamily.</text>
</comment>
<protein>
    <submittedName>
        <fullName evidence="10">Spermidine/putrescine transport system permease protein PotB</fullName>
    </submittedName>
</protein>
<accession>A0A399FAW5</accession>
<keyword evidence="5 8" id="KW-0812">Transmembrane</keyword>
<feature type="transmembrane region" description="Helical" evidence="8">
    <location>
        <begin position="183"/>
        <end position="205"/>
    </location>
</feature>
<dbReference type="CDD" id="cd06261">
    <property type="entry name" value="TM_PBP2"/>
    <property type="match status" value="1"/>
</dbReference>
<dbReference type="PROSITE" id="PS50928">
    <property type="entry name" value="ABC_TM1"/>
    <property type="match status" value="1"/>
</dbReference>
<gene>
    <name evidence="10" type="primary">potB_2</name>
    <name evidence="10" type="ORF">Mgrana_00890</name>
</gene>